<organism evidence="2 3">
    <name type="scientific">Teretinema zuelzerae</name>
    <dbReference type="NCBI Taxonomy" id="156"/>
    <lineage>
        <taxon>Bacteria</taxon>
        <taxon>Pseudomonadati</taxon>
        <taxon>Spirochaetota</taxon>
        <taxon>Spirochaetia</taxon>
        <taxon>Spirochaetales</taxon>
        <taxon>Treponemataceae</taxon>
        <taxon>Teretinema</taxon>
    </lineage>
</organism>
<keyword evidence="1" id="KW-0812">Transmembrane</keyword>
<feature type="transmembrane region" description="Helical" evidence="1">
    <location>
        <begin position="7"/>
        <end position="29"/>
    </location>
</feature>
<feature type="transmembrane region" description="Helical" evidence="1">
    <location>
        <begin position="49"/>
        <end position="70"/>
    </location>
</feature>
<feature type="transmembrane region" description="Helical" evidence="1">
    <location>
        <begin position="301"/>
        <end position="324"/>
    </location>
</feature>
<reference evidence="2" key="1">
    <citation type="submission" date="2021-08" db="EMBL/GenBank/DDBJ databases">
        <title>Comparative analyses of Brucepasteria parasyntrophica and Teretinema zuelzerae.</title>
        <authorList>
            <person name="Song Y."/>
            <person name="Brune A."/>
        </authorList>
    </citation>
    <scope>NUCLEOTIDE SEQUENCE</scope>
    <source>
        <strain evidence="2">DSM 1903</strain>
    </source>
</reference>
<protein>
    <submittedName>
        <fullName evidence="2">Uncharacterized protein</fullName>
    </submittedName>
</protein>
<dbReference type="EMBL" id="JAINWA010000001">
    <property type="protein sequence ID" value="MCD1654203.1"/>
    <property type="molecule type" value="Genomic_DNA"/>
</dbReference>
<keyword evidence="1" id="KW-0472">Membrane</keyword>
<dbReference type="RefSeq" id="WP_230754203.1">
    <property type="nucleotide sequence ID" value="NZ_JAINWA010000001.1"/>
</dbReference>
<dbReference type="AlphaFoldDB" id="A0AAE3EIP7"/>
<keyword evidence="3" id="KW-1185">Reference proteome</keyword>
<keyword evidence="1" id="KW-1133">Transmembrane helix</keyword>
<proteinExistence type="predicted"/>
<comment type="caution">
    <text evidence="2">The sequence shown here is derived from an EMBL/GenBank/DDBJ whole genome shotgun (WGS) entry which is preliminary data.</text>
</comment>
<evidence type="ECO:0000313" key="2">
    <source>
        <dbReference type="EMBL" id="MCD1654203.1"/>
    </source>
</evidence>
<dbReference type="Proteomes" id="UP001198163">
    <property type="component" value="Unassembled WGS sequence"/>
</dbReference>
<feature type="transmembrane region" description="Helical" evidence="1">
    <location>
        <begin position="261"/>
        <end position="281"/>
    </location>
</feature>
<evidence type="ECO:0000256" key="1">
    <source>
        <dbReference type="SAM" id="Phobius"/>
    </source>
</evidence>
<name>A0AAE3EIP7_9SPIR</name>
<feature type="transmembrane region" description="Helical" evidence="1">
    <location>
        <begin position="234"/>
        <end position="254"/>
    </location>
</feature>
<sequence>MKNTLMLPIVFLAYLGLWIGVLALFSVLGNVLQMQLLLEGRYAFFLGEIIYQGLQLFPAASLVATATLFLYIMRHRVLVSVSIVLFVLFSTALVFWAIPASFTLLSEYAPARAELIDSARIYSERLPSSGVIHHSLGNRWIWFSETPAGDLNSLAVVRNEKTAEDEVFSVYQTAAYVPGTRTILPDGEANPMHALVVDKSSFVGLRQPPFISALLSDVHLMSHTFYRLWYEDAYAYWLQTGVCFFFILSLFACTLWSSWRLLNAVCLFAVLRAFFTLWRVVVYERKVNFFEEAVGNYLPEAYMYPLFLAVFALALHAVGIVFAVRRGVTSASERPLYD</sequence>
<gene>
    <name evidence="2" type="ORF">K7J14_05745</name>
</gene>
<evidence type="ECO:0000313" key="3">
    <source>
        <dbReference type="Proteomes" id="UP001198163"/>
    </source>
</evidence>
<feature type="transmembrane region" description="Helical" evidence="1">
    <location>
        <begin position="77"/>
        <end position="98"/>
    </location>
</feature>
<accession>A0AAE3EIP7</accession>